<accession>A0A154W7C3</accession>
<dbReference type="AlphaFoldDB" id="A0A154W7C3"/>
<proteinExistence type="predicted"/>
<reference evidence="3 4" key="1">
    <citation type="submission" date="2015-12" db="EMBL/GenBank/DDBJ databases">
        <title>Genome sequence of Oceanibaculum pacificum MCCC 1A02656.</title>
        <authorList>
            <person name="Lu L."/>
            <person name="Lai Q."/>
            <person name="Shao Z."/>
            <person name="Qian P."/>
        </authorList>
    </citation>
    <scope>NUCLEOTIDE SEQUENCE [LARGE SCALE GENOMIC DNA]</scope>
    <source>
        <strain evidence="3 4">MCCC 1A02656</strain>
    </source>
</reference>
<evidence type="ECO:0000256" key="1">
    <source>
        <dbReference type="SAM" id="Phobius"/>
    </source>
</evidence>
<keyword evidence="1" id="KW-0812">Transmembrane</keyword>
<name>A0A154W7C3_9PROT</name>
<dbReference type="EMBL" id="LPXN01000098">
    <property type="protein sequence ID" value="KZD09427.1"/>
    <property type="molecule type" value="Genomic_DNA"/>
</dbReference>
<dbReference type="RefSeq" id="WP_067554886.1">
    <property type="nucleotide sequence ID" value="NZ_LPXN01000098.1"/>
</dbReference>
<dbReference type="SUPFAM" id="SSF56112">
    <property type="entry name" value="Protein kinase-like (PK-like)"/>
    <property type="match status" value="1"/>
</dbReference>
<evidence type="ECO:0000313" key="3">
    <source>
        <dbReference type="EMBL" id="KZD09427.1"/>
    </source>
</evidence>
<evidence type="ECO:0000313" key="4">
    <source>
        <dbReference type="Proteomes" id="UP000076400"/>
    </source>
</evidence>
<protein>
    <recommendedName>
        <fullName evidence="2">Protein kinase domain-containing protein</fullName>
    </recommendedName>
</protein>
<dbReference type="Proteomes" id="UP000076400">
    <property type="component" value="Unassembled WGS sequence"/>
</dbReference>
<dbReference type="GO" id="GO:0005524">
    <property type="term" value="F:ATP binding"/>
    <property type="evidence" value="ECO:0007669"/>
    <property type="project" value="InterPro"/>
</dbReference>
<dbReference type="PROSITE" id="PS50011">
    <property type="entry name" value="PROTEIN_KINASE_DOM"/>
    <property type="match status" value="1"/>
</dbReference>
<keyword evidence="1" id="KW-1133">Transmembrane helix</keyword>
<organism evidence="3 4">
    <name type="scientific">Oceanibaculum pacificum</name>
    <dbReference type="NCBI Taxonomy" id="580166"/>
    <lineage>
        <taxon>Bacteria</taxon>
        <taxon>Pseudomonadati</taxon>
        <taxon>Pseudomonadota</taxon>
        <taxon>Alphaproteobacteria</taxon>
        <taxon>Rhodospirillales</taxon>
        <taxon>Oceanibaculaceae</taxon>
        <taxon>Oceanibaculum</taxon>
    </lineage>
</organism>
<dbReference type="InterPro" id="IPR000719">
    <property type="entry name" value="Prot_kinase_dom"/>
</dbReference>
<sequence length="665" mass="73571">MAEAGSTQKLTLKGRYEVLLDQPLPAFDSPRAKAFLAVDPRGEKVVPIMGYVLDRTLPPRCDTMDALRGVNVVGLLRMIDWAVSGGRDDRYRQMCVIYEQPPAGRVVASEKMQFPALSEEMIERGVLPRMVPILKELHSRNLTHRAIRPSNFFHAGDGKTLVLGESITAPPGSDQPDYIEPLESAMADPIARGDGGTGDDLFALGATLLTFLLGRRPEADKSPDELMHLRLEQGSFLTLAGRHTLSLPMVELLRGLMVDDPRERWTVGDVEQWVNGRRMTPNRAKLPMKAARAITVGGMERLTVRSLAYAISQDWENSAQLVRSQTLDNWLRRSLADEDVAKALTSNLGPIGQEPADAKTVARTSIILDPRAPISYRGYAVNIDGIGYAVAAAANRQDTRQKLSEMIANKLPSSWFNTAGAVRGDLSRQQGAIERMSTYMAQAAPGFGYERVLYELNPFMHCLSPLIETRMIIEPDELLPAIEAAVQDKIPASEPMDRQIAAFIAARFRQITDKWLRPLGNDSDNFARIVGQVRLLAFLQGIANNGPLPNLCRWLEIHLRPTFSQFHNLKKRKKMLEELGKAAQSGIIARMMSLVEDTQALAKDEQGYRAAIAGHNRAELQVQHLRNEVTHMDYIAAQLGEQVSAIASGVIGGLTAFGVIFFHVF</sequence>
<feature type="transmembrane region" description="Helical" evidence="1">
    <location>
        <begin position="645"/>
        <end position="664"/>
    </location>
</feature>
<dbReference type="OrthoDB" id="7166208at2"/>
<keyword evidence="1" id="KW-0472">Membrane</keyword>
<dbReference type="STRING" id="580166.AUP43_07350"/>
<comment type="caution">
    <text evidence="3">The sequence shown here is derived from an EMBL/GenBank/DDBJ whole genome shotgun (WGS) entry which is preliminary data.</text>
</comment>
<evidence type="ECO:0000259" key="2">
    <source>
        <dbReference type="PROSITE" id="PS50011"/>
    </source>
</evidence>
<keyword evidence="4" id="KW-1185">Reference proteome</keyword>
<gene>
    <name evidence="3" type="ORF">AUP43_07350</name>
</gene>
<dbReference type="GO" id="GO:0004672">
    <property type="term" value="F:protein kinase activity"/>
    <property type="evidence" value="ECO:0007669"/>
    <property type="project" value="InterPro"/>
</dbReference>
<dbReference type="InterPro" id="IPR011009">
    <property type="entry name" value="Kinase-like_dom_sf"/>
</dbReference>
<dbReference type="Gene3D" id="1.10.510.10">
    <property type="entry name" value="Transferase(Phosphotransferase) domain 1"/>
    <property type="match status" value="1"/>
</dbReference>
<feature type="domain" description="Protein kinase" evidence="2">
    <location>
        <begin position="1"/>
        <end position="274"/>
    </location>
</feature>